<feature type="region of interest" description="Disordered" evidence="1">
    <location>
        <begin position="4996"/>
        <end position="5018"/>
    </location>
</feature>
<dbReference type="Pfam" id="PF01345">
    <property type="entry name" value="DUF11"/>
    <property type="match status" value="39"/>
</dbReference>
<feature type="signal peptide" evidence="2">
    <location>
        <begin position="1"/>
        <end position="25"/>
    </location>
</feature>
<protein>
    <recommendedName>
        <fullName evidence="3">DUF11 domain-containing protein</fullName>
    </recommendedName>
</protein>
<feature type="domain" description="DUF11" evidence="3">
    <location>
        <begin position="3736"/>
        <end position="3847"/>
    </location>
</feature>
<dbReference type="InterPro" id="IPR001434">
    <property type="entry name" value="OmcB-like_DUF11"/>
</dbReference>
<dbReference type="EMBL" id="QCYK01000002">
    <property type="protein sequence ID" value="PUZ26065.1"/>
    <property type="molecule type" value="Genomic_DNA"/>
</dbReference>
<feature type="region of interest" description="Disordered" evidence="1">
    <location>
        <begin position="162"/>
        <end position="208"/>
    </location>
</feature>
<feature type="domain" description="DUF11" evidence="3">
    <location>
        <begin position="1436"/>
        <end position="1540"/>
    </location>
</feature>
<feature type="domain" description="DUF11" evidence="3">
    <location>
        <begin position="942"/>
        <end position="1058"/>
    </location>
</feature>
<keyword evidence="5" id="KW-1185">Reference proteome</keyword>
<feature type="domain" description="DUF11" evidence="3">
    <location>
        <begin position="578"/>
        <end position="695"/>
    </location>
</feature>
<feature type="domain" description="DUF11" evidence="3">
    <location>
        <begin position="1673"/>
        <end position="1788"/>
    </location>
</feature>
<feature type="domain" description="DUF11" evidence="3">
    <location>
        <begin position="3379"/>
        <end position="3491"/>
    </location>
</feature>
<feature type="domain" description="DUF11" evidence="3">
    <location>
        <begin position="3252"/>
        <end position="3367"/>
    </location>
</feature>
<dbReference type="NCBIfam" id="TIGR01451">
    <property type="entry name" value="B_ant_repeat"/>
    <property type="match status" value="38"/>
</dbReference>
<evidence type="ECO:0000259" key="3">
    <source>
        <dbReference type="Pfam" id="PF01345"/>
    </source>
</evidence>
<dbReference type="OrthoDB" id="9816593at2"/>
<feature type="domain" description="DUF11" evidence="3">
    <location>
        <begin position="3010"/>
        <end position="3122"/>
    </location>
</feature>
<dbReference type="InterPro" id="IPR026341">
    <property type="entry name" value="T9SS_type_B"/>
</dbReference>
<feature type="domain" description="DUF11" evidence="3">
    <location>
        <begin position="1555"/>
        <end position="1654"/>
    </location>
</feature>
<feature type="domain" description="DUF11" evidence="3">
    <location>
        <begin position="2043"/>
        <end position="2157"/>
    </location>
</feature>
<feature type="domain" description="DUF11" evidence="3">
    <location>
        <begin position="4567"/>
        <end position="4677"/>
    </location>
</feature>
<feature type="domain" description="DUF11" evidence="3">
    <location>
        <begin position="3974"/>
        <end position="4084"/>
    </location>
</feature>
<feature type="domain" description="DUF11" evidence="3">
    <location>
        <begin position="4448"/>
        <end position="4558"/>
    </location>
</feature>
<feature type="compositionally biased region" description="Low complexity" evidence="1">
    <location>
        <begin position="162"/>
        <end position="175"/>
    </location>
</feature>
<evidence type="ECO:0000256" key="1">
    <source>
        <dbReference type="SAM" id="MobiDB-lite"/>
    </source>
</evidence>
<feature type="domain" description="DUF11" evidence="3">
    <location>
        <begin position="4330"/>
        <end position="4440"/>
    </location>
</feature>
<dbReference type="PANTHER" id="PTHR34819:SF3">
    <property type="entry name" value="CELL SURFACE PROTEIN"/>
    <property type="match status" value="1"/>
</dbReference>
<sequence>MKTYPSIRSLVMALVVLITALTSHAQAIHGPFHQMAGTTGAAAAAAPAIGIAKRVSAGPTIQADGSYNVTYTFVVKNYGDQALSNVQIDDDLSTVFLSPASYTVTNITGGNLLKTVPRASYTGQTGGTALLYPGPSSLGLGASDSVKLTLNVQLNNTYSTFNNSATASATTPDNTGISDASTNGADPDPNNNNDATDDNSPTPLVVSRPDVNVTMTASKSTVIVGDVITFTITATNTGGDAVSTNISDLLPSGYTFISATPGTGAYNSGTGIWTIGIFPAANSATLALQASVNASGTYTNTATATTTGDIVPANDAASITPTVTTAVDIQTSKTLNSAYSTAPFAGTNVQFDINVTNAGSANSSSVTLRDTLAAGFNYISGPAGTAYDPSDRIVTRTFALNAGQTITTSIIVSVVPNLTADNYSNSATATPVETDSNPANNSSGFITLTPVPAIDLQVSKSFAAASPLHPGDAVTFTIIAKNNGPSDATNVIVGDTLQSGYAFVNANATTGAYDIISGLWNIGSLPANTTQTLTIQTTLLPDAGYGNTAYIKGTEQENNTNDNVYTLNPAPTVTQSSDLAITQATSATGNAADAGSTITFTVNVHNNGPSKATGVKVTDLLPSGFTFVSSTAGAGYDPATGIWTAGNIAAGADASMTLTVKVSPLSGSIYKNTSTITSADQYDAVSNNNSTSVTITVTPVSSISVTKTADNSTPDVGSDVTFTITATNLGPSDATNVKVTDAWPSGYTFVSATPSAAYTTAGGAWSIGNMPAGTSQTLVLKGHVLTTGIYQNTATISAAEQDSTAADNSAAVTPVPVPVANLSVTKTADAATRDVGSNITFTITAKNSGPNAATNVHVKDLLPNGYTFVSASAPAGTNYNVLTGDWNIGSLAANASTVLTVIASVEPTGVYTNTAVIKSDVKDNNTTDDTARVTPTIRQLTDLYVQKTKDSTTLYVNSTMKFHIKVGNAGPNDATNVVVTDLLPTGYTFISADQPGYDPASGVWNIGNLASGATLDMAILVKANVAGTNGIDYTNTVTVTGDPGQYDQNTGNNTASAAPDIKGIADLVLTKTVDKSTPVAGTNVNFTFNLRNNGPSNATGAVVLDTLSTAFIVVDPLPTGMSYNTATHILTWNVGNLALNADTAASFEAQINPSQAAVYQNTAYASSNEDDLQPGNNEGAVSVTPQRQVDLNVTKTIAAPSPLYVGDTVKFTIVASNAGPSTGTQVQVIDQLRSGYKFVTYTTSNSTVYDHTTNVWTPGDLVPGQSETLTIVATLLPDGDYQNQANIFSAETETNNADNIDQIVAPTVTALTDLEIKKTADVASADAGATVHFHLVATNHGPNTASNVSVQDLLPDGYTFVSSSSAAYNKTTGLWSIGLMPASTSQTLDITARMNAAGTSFKNIAVISGDASQLDTALANNTDSATIAMVPLTTIYVNKTVGSSTPDVGSNVTFTITAYNDGPSTATNVVVTDAWPSGYTFVSATPSVGTYDVATGLWTIGTLASGTSQTLNITGTVKSTGTYDNTASITGAEKDTHLGPATVTVSVVPTQVANISIQKTISNDKPDVNDPVTFHIALRNDGPDDASNVSVNDVLQDGYTYINSLASTGAYDAASGNWTVGNLANGATATLDIDATVNPTGTYDNSATVHADQKNNGPVTSSIATPTVRAVADIFVSKVCDSVNAHPGDVVTFTITASNNGPSMASGVIVKEVLPDGYAFIGTDQSPMVYDALTNEWNVNFLNPDPTQTITMHIQATVLPDATNYTNKATIAGAEYDPVMANDTATVTPNIIQTVDLSVSKFGDDPAPDAGGTVHFKLTAANSGPSIAHNVVVSDTLRSGFEVITPLPAGVNYNSTNRVLTWNVGTMATGTSLFVNYGVSVVADQPADAYENQAFIHADEMDINPVNDSSATIVVVPTPVADLSIDKKIIAPSPLYPGDTVRFLLIAQNDGPSRATSIVVTDALQSGYKYISSTGNGTYDNTAGTWTGFALDNGQRDTLTITTTVNATGAYGNSASIDALQVDHNPANDNVSIVTPTVTPAADMELLKTVDSINVWASHQLTFKLRAINHGLSTASTVVAKDVLPNGFTYSSSTATHGAYEPATSNWNIGTLASGDTATLLLTVNVKADATNYQNTASVTALETDLGPTNNKDTATVNVQQVVDVAIDKTVDNAGPNEGDVIHFTLKAANNGPSIAHSVVVTDVMPKGFVPNGAVSTPLTYDATTNTITWPVGTVNAGASTTATFAVKVVPDQQPADYINQASITAAETDTLTGSNTSSAVTVTPVAVADLQLAKTVSAPSPLYPGSTVTFTLTATNAGPSNAANASVTDLLHAGYQFISATGGTYNNATGAWIIGNMAKGDTRTLTITAKVLPDQADYANTATITSSTKDTLSTNNNASITTPVVTPLSDLAITKTVDSTTVYAGHNVTFTITATNNGPSNAAGVIIAEQLPAGYTLVSRNASAGTVNNSFWTLGNLDAGKSDSLKITATVLPTGTAFLNQVTISSANTDTTMANNMAAAQPIMVPVADLSVSKTVDNATPYEGDTIHFTLAIHNAGPNNATGTIVADTLLAGFTPVLPLPAGVTYNNTSHALLWTVGTLASGANNSQSFAVRVVPDQPASDYVNTASVNAGIADIDLTNNTSSPVTVTPVPAANVRVTKTITAPSPLHPGDNVTFTITAENAGPGKATNVVVTDVLQSGYQLVSATPATYAANKWTIASLAAGATQTMTITAKVLPDAVYGNTATISADQHDSGNSDNTAAITAPTVTQVADLGLTKTVDNTTEQVNHTVVFTLTATNNGPSAATGVVVKDPLPDGFTYISSIPTGSYNAGQWTINNLLSGESKQMQIVATVAPDATSYNNIASIKGNVQDNNKTNDTANAKVIPVPVAQLSITKVADNNTPDVGSTVTFTLTAKNSGPGKATNVKVTDALPAGYTLVSSNTTTGTYSAGVWTIGNMSVNQAATLTVAAKVNTTGSYTNTATISSSEKDTVLSDNTASVTPVPVPIADLSITKAINTTAPNAGDIVHFTITAKNGGPVNVTDAVVNEVLQSGYTFIQATPAAAYNATTGKWAIGSLASGATTTLIIDAKVNASGDYSNTASITSATIPDRVPGNNSASSTTPTVHPITDLQIKKTVDSASIWATHQLTFTLTATNNGPSDATGVTVTDLLPAGYTFISKSLSNYNEATGVWNIGNLLNGGVQELKLQATAKADAAAAAYKNRAAITGNETDLTPTNNADSVTPVVKQIIDVSIVKTADQLTPDEGDTIHFILHAHNDGPATAHGVVVADQVSNGFSIVPPLPTGMTYDGPSRTIAWLPGTMNAGADASATFAVRVVPNQAAALYVNSANIDAAETDIALANNTSTLVTITPRAVSNLHLTKSITAPSPLYPGAPVTFTLSAKNEGPSNATGVTVTDILQSGYTLVSATPATGTYNAATGKWTIGALTSGQATSMTISAIVNPDGVYSNTATTSVTQADKDNSDNTASITTPVVTQLTNLSITKTADRTDADVNDLVLFTLTAKNNGPSKATNVTVTDLLPTGYTFMSASDAGYNNTTGKWTIATLASGATAQLQISTRVNAGGNYTNTATIAGTELDTVSTDNSASVTVTAHPVASVRVTKTVDNATPDVNTSVTFTITAKNDGPSNATNVKVSDALPTGYTQTSATASTGTFTGGVWTIGSLANGASAILTVKAKVNVTGNYINTATVSAAEKDPDATDNTASAATTPVPVADLQLAKTISNTTPDVGSNVTFTLTARNNGASAANNVVVNDVLKNGYTFVSANPAASYDDAAGNWVIGALAANASATLTITAKVNPTGAYDNTAWISGLEKDNDKTNDTAKVAAPTVRALTDLSITKTVDSTTVDPGHNLHFTLTAHNAGPSDATGVTVTDLLPTGYTFVSASNAGYDKTTGTWTIGALASGSDAVLTITATVKTSGVYTNTASITGTQTDTVAANNTASATPTVRALADVRLTKTVDKATPDMGSKVTFTITATNNGPANATGVTVTDALPGGYTLGKATPGAGTFAAGVWNLGTLASGTTATLTVEATVNATGNYTNVATISAAEMDLVPANNSASAATTPTPVADVAITKTISNSNPQVGDVVTFTLTAGNNGPVDATGVIVSDKLQTGYTFVDATPAGVYDATTGVWNIGTLANSSTSSLLIKATVNANGNYANSATITATEKDANVTNNTAAITPPAVQALADLDIMKTADSTNAEPGHTVHFSLTAHNAGPSNATSVTVTDILPTGYTFVSASDAGYDKTTGTWNIPTLNNGDNKTLTITATMNAAGNYANTATIKGAEKDSNPANNSSTATVTLTPVADLAVTKAISNKTPNVTSSVTFTITAANHGPSNATNVKVTEVVPSGYTVTGSNTATGTYDGSTWTIGTLANNATATLTITATVNVSGNYTNTVSISAAEKDTALANNTASVTATPNALADVSVTKTISKTNPEVGEVITFTLTAKNAGPSTATGVIVTDLLKSGYTFVSAGSTGYDKTTGIWSLGNMTNGNVQTLTISASVNAGGNYANTAVITAGETDPLTSNNTASITPPTPKPLADVEIVKTVDQDKPGITDNVVFKLAVTNHGPSDATSVKVVDILPAGYTFVSADDAGYDKTTGVWYIATLANGSTQTLGITATVNASGSYSNTATVSATETDKVLANNTSTVATMPYPVTDLEVTKTGDNDFPMMGSTMTFTITAKNNGPSDATNVQVTDVLKSGYAFQHYTATRGTFDPATGIWALGSLGNGHSETMTMTVIVAQATGTTNFANTATISGAEADRDQANNSSTVTPTPVRLLAIDDQLTTENPDSVSADLTANDTYGPNGHFVVIKDQPLHGTVVINTDNTVTYTPVPGYTGNDSFTYTIEDKSGNSSNTATVAIAVKPRQIDLDIKKVITTAPGDIKTGKLLTFRITVMNKSAKPTGNVLMEDVLQSNIGDAQVLLQADSGQASFDAMTRTVTWTLDTLAGGSSVQLTISGKLQSGGAISNTATVKGRDEDPDDTNNSSTVTASSVADDLAIPNVFTPNGDGVNDRFVILGLERYTNVKLVVWNRWGNVVYQSTDYHNTWDGSSLNEGTYFYQVDANGPDGKQQFKGWLQLMR</sequence>
<feature type="domain" description="DUF11" evidence="3">
    <location>
        <begin position="3501"/>
        <end position="3611"/>
    </location>
</feature>
<feature type="domain" description="DUF11" evidence="3">
    <location>
        <begin position="4212"/>
        <end position="4323"/>
    </location>
</feature>
<feature type="domain" description="DUF11" evidence="3">
    <location>
        <begin position="3619"/>
        <end position="3728"/>
    </location>
</feature>
<feature type="domain" description="DUF11" evidence="3">
    <location>
        <begin position="1796"/>
        <end position="1912"/>
    </location>
</feature>
<accession>A0A2T7BIF5</accession>
<feature type="domain" description="DUF11" evidence="3">
    <location>
        <begin position="2290"/>
        <end position="2402"/>
    </location>
</feature>
<feature type="domain" description="DUF11" evidence="3">
    <location>
        <begin position="1066"/>
        <end position="1183"/>
    </location>
</feature>
<proteinExistence type="predicted"/>
<dbReference type="PANTHER" id="PTHR34819">
    <property type="entry name" value="LARGE CYSTEINE-RICH PERIPLASMIC PROTEIN OMCB"/>
    <property type="match status" value="1"/>
</dbReference>
<comment type="caution">
    <text evidence="4">The sequence shown here is derived from an EMBL/GenBank/DDBJ whole genome shotgun (WGS) entry which is preliminary data.</text>
</comment>
<feature type="domain" description="DUF11" evidence="3">
    <location>
        <begin position="3856"/>
        <end position="3966"/>
    </location>
</feature>
<dbReference type="RefSeq" id="WP_108687902.1">
    <property type="nucleotide sequence ID" value="NZ_QCYK01000002.1"/>
</dbReference>
<dbReference type="Gene3D" id="2.60.40.1170">
    <property type="entry name" value="Mu homology domain, subdomain B"/>
    <property type="match status" value="6"/>
</dbReference>
<keyword evidence="2" id="KW-0732">Signal</keyword>
<feature type="domain" description="DUF11" evidence="3">
    <location>
        <begin position="703"/>
        <end position="813"/>
    </location>
</feature>
<feature type="domain" description="DUF11" evidence="3">
    <location>
        <begin position="4685"/>
        <end position="4800"/>
    </location>
</feature>
<evidence type="ECO:0000256" key="2">
    <source>
        <dbReference type="SAM" id="SignalP"/>
    </source>
</evidence>
<dbReference type="Gene3D" id="2.60.40.10">
    <property type="entry name" value="Immunoglobulins"/>
    <property type="match status" value="25"/>
</dbReference>
<feature type="domain" description="DUF11" evidence="3">
    <location>
        <begin position="1313"/>
        <end position="1427"/>
    </location>
</feature>
<feature type="domain" description="DUF11" evidence="3">
    <location>
        <begin position="4092"/>
        <end position="4203"/>
    </location>
</feature>
<dbReference type="Proteomes" id="UP000244450">
    <property type="component" value="Unassembled WGS sequence"/>
</dbReference>
<evidence type="ECO:0000313" key="5">
    <source>
        <dbReference type="Proteomes" id="UP000244450"/>
    </source>
</evidence>
<gene>
    <name evidence="4" type="ORF">DCC81_17645</name>
</gene>
<feature type="domain" description="DUF11" evidence="3">
    <location>
        <begin position="2164"/>
        <end position="2280"/>
    </location>
</feature>
<feature type="domain" description="DUF11" evidence="3">
    <location>
        <begin position="455"/>
        <end position="566"/>
    </location>
</feature>
<dbReference type="InterPro" id="IPR047589">
    <property type="entry name" value="DUF11_rpt"/>
</dbReference>
<organism evidence="4 5">
    <name type="scientific">Chitinophaga parva</name>
    <dbReference type="NCBI Taxonomy" id="2169414"/>
    <lineage>
        <taxon>Bacteria</taxon>
        <taxon>Pseudomonadati</taxon>
        <taxon>Bacteroidota</taxon>
        <taxon>Chitinophagia</taxon>
        <taxon>Chitinophagales</taxon>
        <taxon>Chitinophagaceae</taxon>
        <taxon>Chitinophaga</taxon>
    </lineage>
</organism>
<feature type="domain" description="DUF11" evidence="3">
    <location>
        <begin position="2774"/>
        <end position="2885"/>
    </location>
</feature>
<feature type="domain" description="DUF11" evidence="3">
    <location>
        <begin position="2411"/>
        <end position="2521"/>
    </location>
</feature>
<feature type="domain" description="DUF11" evidence="3">
    <location>
        <begin position="4898"/>
        <end position="5018"/>
    </location>
</feature>
<feature type="domain" description="DUF11" evidence="3">
    <location>
        <begin position="1190"/>
        <end position="1302"/>
    </location>
</feature>
<evidence type="ECO:0000313" key="4">
    <source>
        <dbReference type="EMBL" id="PUZ26065.1"/>
    </source>
</evidence>
<feature type="domain" description="DUF11" evidence="3">
    <location>
        <begin position="210"/>
        <end position="320"/>
    </location>
</feature>
<feature type="domain" description="DUF11" evidence="3">
    <location>
        <begin position="2657"/>
        <end position="2765"/>
    </location>
</feature>
<feature type="domain" description="DUF11" evidence="3">
    <location>
        <begin position="822"/>
        <end position="934"/>
    </location>
</feature>
<reference evidence="4 5" key="1">
    <citation type="submission" date="2018-04" db="EMBL/GenBank/DDBJ databases">
        <title>Chitinophaga fuyangensis sp. nov., isolated from soil in a chemical factory.</title>
        <authorList>
            <person name="Chen K."/>
        </authorList>
    </citation>
    <scope>NUCLEOTIDE SEQUENCE [LARGE SCALE GENOMIC DNA]</scope>
    <source>
        <strain evidence="4 5">LY-1</strain>
    </source>
</reference>
<dbReference type="InterPro" id="IPR013783">
    <property type="entry name" value="Ig-like_fold"/>
</dbReference>
<name>A0A2T7BIF5_9BACT</name>
<feature type="domain" description="DUF11" evidence="3">
    <location>
        <begin position="1922"/>
        <end position="2033"/>
    </location>
</feature>
<feature type="domain" description="DUF11" evidence="3">
    <location>
        <begin position="328"/>
        <end position="443"/>
    </location>
</feature>
<feature type="domain" description="DUF11" evidence="3">
    <location>
        <begin position="3131"/>
        <end position="3244"/>
    </location>
</feature>
<dbReference type="InterPro" id="IPR051172">
    <property type="entry name" value="Chlamydia_OmcB"/>
</dbReference>
<dbReference type="Pfam" id="PF13585">
    <property type="entry name" value="CHU_C"/>
    <property type="match status" value="1"/>
</dbReference>
<feature type="domain" description="DUF11" evidence="3">
    <location>
        <begin position="2530"/>
        <end position="2645"/>
    </location>
</feature>
<dbReference type="NCBIfam" id="TIGR04131">
    <property type="entry name" value="Bac_Flav_CTERM"/>
    <property type="match status" value="1"/>
</dbReference>
<feature type="chain" id="PRO_5015718416" description="DUF11 domain-containing protein" evidence="2">
    <location>
        <begin position="26"/>
        <end position="5109"/>
    </location>
</feature>
<feature type="domain" description="DUF11" evidence="3">
    <location>
        <begin position="2893"/>
        <end position="3002"/>
    </location>
</feature>
<feature type="compositionally biased region" description="Low complexity" evidence="1">
    <location>
        <begin position="185"/>
        <end position="203"/>
    </location>
</feature>